<dbReference type="Proteomes" id="UP000177528">
    <property type="component" value="Unassembled WGS sequence"/>
</dbReference>
<dbReference type="AlphaFoldDB" id="A0A1G1X102"/>
<protein>
    <submittedName>
        <fullName evidence="1">Uncharacterized protein</fullName>
    </submittedName>
</protein>
<comment type="caution">
    <text evidence="1">The sequence shown here is derived from an EMBL/GenBank/DDBJ whole genome shotgun (WGS) entry which is preliminary data.</text>
</comment>
<accession>A0A1G1X102</accession>
<evidence type="ECO:0000313" key="1">
    <source>
        <dbReference type="EMBL" id="OGY33644.1"/>
    </source>
</evidence>
<gene>
    <name evidence="1" type="ORF">A3D99_03805</name>
</gene>
<reference evidence="1 2" key="1">
    <citation type="journal article" date="2016" name="Nat. Commun.">
        <title>Thousands of microbial genomes shed light on interconnected biogeochemical processes in an aquifer system.</title>
        <authorList>
            <person name="Anantharaman K."/>
            <person name="Brown C.T."/>
            <person name="Hug L.A."/>
            <person name="Sharon I."/>
            <person name="Castelle C.J."/>
            <person name="Probst A.J."/>
            <person name="Thomas B.C."/>
            <person name="Singh A."/>
            <person name="Wilkins M.J."/>
            <person name="Karaoz U."/>
            <person name="Brodie E.L."/>
            <person name="Williams K.H."/>
            <person name="Hubbard S.S."/>
            <person name="Banfield J.F."/>
        </authorList>
    </citation>
    <scope>NUCLEOTIDE SEQUENCE [LARGE SCALE GENOMIC DNA]</scope>
</reference>
<evidence type="ECO:0000313" key="2">
    <source>
        <dbReference type="Proteomes" id="UP000177528"/>
    </source>
</evidence>
<sequence length="262" mass="29992">MAELLQNGTNCEYFEAIAQSAIDSGFIQNLVAARRRLVKAKRDIVGSDPAREKLFELIRNINQKMADLNDTQARMLLEEIHVGFENARQELEIKNLRLARRTIWEELSWLERQLRNAKPYTKEAIERVAKKPLTEMIADFEPKWSAANSKLEQLEEEERQGHLQAAAAQLAAEEQQVRDALAGNVDRKDLVRAKDLLGRLRANVQNQNLGAARTVMTQITDRRLQLSLISILGSQEAYNDFCKTKQSEVQGMSRNQHAKTRR</sequence>
<name>A0A1G1X102_9BACT</name>
<proteinExistence type="predicted"/>
<dbReference type="EMBL" id="MHHR01000028">
    <property type="protein sequence ID" value="OGY33644.1"/>
    <property type="molecule type" value="Genomic_DNA"/>
</dbReference>
<organism evidence="1 2">
    <name type="scientific">Candidatus Andersenbacteria bacterium RIFCSPHIGHO2_12_FULL_45_11</name>
    <dbReference type="NCBI Taxonomy" id="1797281"/>
    <lineage>
        <taxon>Bacteria</taxon>
        <taxon>Candidatus Anderseniibacteriota</taxon>
    </lineage>
</organism>